<accession>A0A0F8XY13</accession>
<protein>
    <submittedName>
        <fullName evidence="1">Uncharacterized protein</fullName>
    </submittedName>
</protein>
<proteinExistence type="predicted"/>
<reference evidence="1" key="1">
    <citation type="journal article" date="2015" name="Nature">
        <title>Complex archaea that bridge the gap between prokaryotes and eukaryotes.</title>
        <authorList>
            <person name="Spang A."/>
            <person name="Saw J.H."/>
            <person name="Jorgensen S.L."/>
            <person name="Zaremba-Niedzwiedzka K."/>
            <person name="Martijn J."/>
            <person name="Lind A.E."/>
            <person name="van Eijk R."/>
            <person name="Schleper C."/>
            <person name="Guy L."/>
            <person name="Ettema T.J."/>
        </authorList>
    </citation>
    <scope>NUCLEOTIDE SEQUENCE</scope>
</reference>
<gene>
    <name evidence="1" type="ORF">LCGC14_3161020</name>
</gene>
<evidence type="ECO:0000313" key="1">
    <source>
        <dbReference type="EMBL" id="KKK46859.1"/>
    </source>
</evidence>
<name>A0A0F8XY13_9ZZZZ</name>
<dbReference type="AlphaFoldDB" id="A0A0F8XY13"/>
<organism evidence="1">
    <name type="scientific">marine sediment metagenome</name>
    <dbReference type="NCBI Taxonomy" id="412755"/>
    <lineage>
        <taxon>unclassified sequences</taxon>
        <taxon>metagenomes</taxon>
        <taxon>ecological metagenomes</taxon>
    </lineage>
</organism>
<feature type="non-terminal residue" evidence="1">
    <location>
        <position position="65"/>
    </location>
</feature>
<sequence>MNITTAMFLHKFGAKFPTLNDLCKICGENYGMHLGYECPTFEDEIQDLEPITFEPYTTESSEDKA</sequence>
<dbReference type="EMBL" id="LAZR01069871">
    <property type="protein sequence ID" value="KKK46859.1"/>
    <property type="molecule type" value="Genomic_DNA"/>
</dbReference>
<comment type="caution">
    <text evidence="1">The sequence shown here is derived from an EMBL/GenBank/DDBJ whole genome shotgun (WGS) entry which is preliminary data.</text>
</comment>